<keyword evidence="5" id="KW-1185">Reference proteome</keyword>
<gene>
    <name evidence="4" type="ORF">TCM_001827</name>
</gene>
<feature type="region of interest" description="Disordered" evidence="2">
    <location>
        <begin position="196"/>
        <end position="222"/>
    </location>
</feature>
<dbReference type="Gramene" id="EOX92970">
    <property type="protein sequence ID" value="EOX92970"/>
    <property type="gene ID" value="TCM_001827"/>
</dbReference>
<keyword evidence="1" id="KW-0862">Zinc</keyword>
<feature type="region of interest" description="Disordered" evidence="2">
    <location>
        <begin position="1"/>
        <end position="65"/>
    </location>
</feature>
<dbReference type="EMBL" id="CM001879">
    <property type="protein sequence ID" value="EOX92970.1"/>
    <property type="molecule type" value="Genomic_DNA"/>
</dbReference>
<dbReference type="GO" id="GO:0003700">
    <property type="term" value="F:DNA-binding transcription factor activity"/>
    <property type="evidence" value="ECO:0000318"/>
    <property type="project" value="GO_Central"/>
</dbReference>
<evidence type="ECO:0000313" key="5">
    <source>
        <dbReference type="Proteomes" id="UP000026915"/>
    </source>
</evidence>
<keyword evidence="1" id="KW-0863">Zinc-finger</keyword>
<name>A0A061DK00_THECC</name>
<dbReference type="SMART" id="SM00355">
    <property type="entry name" value="ZnF_C2H2"/>
    <property type="match status" value="2"/>
</dbReference>
<dbReference type="InterPro" id="IPR036236">
    <property type="entry name" value="Znf_C2H2_sf"/>
</dbReference>
<dbReference type="STRING" id="3641.A0A061DK00"/>
<evidence type="ECO:0000259" key="3">
    <source>
        <dbReference type="PROSITE" id="PS50157"/>
    </source>
</evidence>
<evidence type="ECO:0000256" key="1">
    <source>
        <dbReference type="PROSITE-ProRule" id="PRU00042"/>
    </source>
</evidence>
<dbReference type="PANTHER" id="PTHR47591:SF13">
    <property type="entry name" value="OS02G0293900 PROTEIN"/>
    <property type="match status" value="1"/>
</dbReference>
<dbReference type="SUPFAM" id="SSF57667">
    <property type="entry name" value="beta-beta-alpha zinc fingers"/>
    <property type="match status" value="1"/>
</dbReference>
<accession>A0A061DK00</accession>
<dbReference type="Proteomes" id="UP000026915">
    <property type="component" value="Chromosome 1"/>
</dbReference>
<dbReference type="GO" id="GO:0008270">
    <property type="term" value="F:zinc ion binding"/>
    <property type="evidence" value="ECO:0007669"/>
    <property type="project" value="UniProtKB-KW"/>
</dbReference>
<feature type="region of interest" description="Disordered" evidence="2">
    <location>
        <begin position="139"/>
        <end position="166"/>
    </location>
</feature>
<dbReference type="Gene3D" id="3.30.160.60">
    <property type="entry name" value="Classic Zinc Finger"/>
    <property type="match status" value="1"/>
</dbReference>
<dbReference type="GO" id="GO:0000976">
    <property type="term" value="F:transcription cis-regulatory region binding"/>
    <property type="evidence" value="ECO:0000318"/>
    <property type="project" value="GO_Central"/>
</dbReference>
<dbReference type="GO" id="GO:0006355">
    <property type="term" value="P:regulation of DNA-templated transcription"/>
    <property type="evidence" value="ECO:0000318"/>
    <property type="project" value="GO_Central"/>
</dbReference>
<dbReference type="GO" id="GO:0005634">
    <property type="term" value="C:nucleus"/>
    <property type="evidence" value="ECO:0000318"/>
    <property type="project" value="GO_Central"/>
</dbReference>
<dbReference type="AlphaFoldDB" id="A0A061DK00"/>
<feature type="domain" description="C2H2-type" evidence="3">
    <location>
        <begin position="68"/>
        <end position="95"/>
    </location>
</feature>
<dbReference type="eggNOG" id="KOG1721">
    <property type="taxonomic scope" value="Eukaryota"/>
</dbReference>
<dbReference type="PROSITE" id="PS50157">
    <property type="entry name" value="ZINC_FINGER_C2H2_2"/>
    <property type="match status" value="1"/>
</dbReference>
<dbReference type="PROSITE" id="PS00028">
    <property type="entry name" value="ZINC_FINGER_C2H2_1"/>
    <property type="match status" value="2"/>
</dbReference>
<evidence type="ECO:0000256" key="2">
    <source>
        <dbReference type="SAM" id="MobiDB-lite"/>
    </source>
</evidence>
<dbReference type="PANTHER" id="PTHR47591">
    <property type="entry name" value="ZINC FINGER PROTEIN ZAT2-RELATED"/>
    <property type="match status" value="1"/>
</dbReference>
<protein>
    <recommendedName>
        <fullName evidence="3">C2H2-type domain-containing protein</fullName>
    </recommendedName>
</protein>
<keyword evidence="1" id="KW-0479">Metal-binding</keyword>
<organism evidence="4 5">
    <name type="scientific">Theobroma cacao</name>
    <name type="common">Cacao</name>
    <name type="synonym">Cocoa</name>
    <dbReference type="NCBI Taxonomy" id="3641"/>
    <lineage>
        <taxon>Eukaryota</taxon>
        <taxon>Viridiplantae</taxon>
        <taxon>Streptophyta</taxon>
        <taxon>Embryophyta</taxon>
        <taxon>Tracheophyta</taxon>
        <taxon>Spermatophyta</taxon>
        <taxon>Magnoliopsida</taxon>
        <taxon>eudicotyledons</taxon>
        <taxon>Gunneridae</taxon>
        <taxon>Pentapetalae</taxon>
        <taxon>rosids</taxon>
        <taxon>malvids</taxon>
        <taxon>Malvales</taxon>
        <taxon>Malvaceae</taxon>
        <taxon>Byttnerioideae</taxon>
        <taxon>Theobroma</taxon>
    </lineage>
</organism>
<dbReference type="InterPro" id="IPR013087">
    <property type="entry name" value="Znf_C2H2_type"/>
</dbReference>
<proteinExistence type="predicted"/>
<feature type="region of interest" description="Disordered" evidence="2">
    <location>
        <begin position="309"/>
        <end position="328"/>
    </location>
</feature>
<evidence type="ECO:0000313" key="4">
    <source>
        <dbReference type="EMBL" id="EOX92970.1"/>
    </source>
</evidence>
<dbReference type="HOGENOM" id="CLU_032524_0_0_1"/>
<dbReference type="OMA" id="GHIRMHE"/>
<feature type="compositionally biased region" description="Basic and acidic residues" evidence="2">
    <location>
        <begin position="1"/>
        <end position="33"/>
    </location>
</feature>
<dbReference type="InParanoid" id="A0A061DK00"/>
<dbReference type="Pfam" id="PF13912">
    <property type="entry name" value="zf-C2H2_6"/>
    <property type="match status" value="2"/>
</dbReference>
<reference evidence="4 5" key="1">
    <citation type="journal article" date="2013" name="Genome Biol.">
        <title>The genome sequence of the most widely cultivated cacao type and its use to identify candidate genes regulating pod color.</title>
        <authorList>
            <person name="Motamayor J.C."/>
            <person name="Mockaitis K."/>
            <person name="Schmutz J."/>
            <person name="Haiminen N."/>
            <person name="Iii D.L."/>
            <person name="Cornejo O."/>
            <person name="Findley S.D."/>
            <person name="Zheng P."/>
            <person name="Utro F."/>
            <person name="Royaert S."/>
            <person name="Saski C."/>
            <person name="Jenkins J."/>
            <person name="Podicheti R."/>
            <person name="Zhao M."/>
            <person name="Scheffler B.E."/>
            <person name="Stack J.C."/>
            <person name="Feltus F.A."/>
            <person name="Mustiga G.M."/>
            <person name="Amores F."/>
            <person name="Phillips W."/>
            <person name="Marelli J.P."/>
            <person name="May G.D."/>
            <person name="Shapiro H."/>
            <person name="Ma J."/>
            <person name="Bustamante C.D."/>
            <person name="Schnell R.J."/>
            <person name="Main D."/>
            <person name="Gilbert D."/>
            <person name="Parida L."/>
            <person name="Kuhn D.N."/>
        </authorList>
    </citation>
    <scope>NUCLEOTIDE SEQUENCE [LARGE SCALE GENOMIC DNA]</scope>
    <source>
        <strain evidence="5">cv. Matina 1-6</strain>
    </source>
</reference>
<sequence length="403" mass="45486">MEINRVEDEFSDKKSSENENERQRTVRDDDNDHGASSSDSLMERQRPNRRKFRWREKNVSNGAEGQVRSCPYCGKKFSSGQALGGHIRMHEKPKAYKSVPKVLSTVTDKKEKGDNTCFICKERFPSIMSLCGHMRNHPERDWKGIRPPNSDETTPEPDTRLQQQEPAKNLPNCISNWSVTGKRGRKASIKDKLAINRVPEKKRKLRNSEDGNQSKFPRQELKTEKAASILEEEDILEKDLPEEGEIIEEELNIRKVDDGSSISEDVLTNSFSTFQALGIQRVSHGKINDFDHLGELAFSDATIVDKKHREASSSGSNVGKSKKIARHGKTYQARSNHKICLQMETADNPLSRITSQEEAKEVGFRGEPAGESGFDHKASLSPEAIQAGTAKMLDFDLNLPHEE</sequence>